<dbReference type="PANTHER" id="PTHR39434">
    <property type="match status" value="1"/>
</dbReference>
<name>A0A1H7QP45_AQUAM</name>
<dbReference type="OrthoDB" id="793940at2"/>
<proteinExistence type="predicted"/>
<dbReference type="Pfam" id="PF00903">
    <property type="entry name" value="Glyoxalase"/>
    <property type="match status" value="1"/>
</dbReference>
<evidence type="ECO:0000313" key="3">
    <source>
        <dbReference type="Proteomes" id="UP000198521"/>
    </source>
</evidence>
<dbReference type="PANTHER" id="PTHR39434:SF1">
    <property type="entry name" value="VOC DOMAIN-CONTAINING PROTEIN"/>
    <property type="match status" value="1"/>
</dbReference>
<evidence type="ECO:0000259" key="1">
    <source>
        <dbReference type="Pfam" id="PF00903"/>
    </source>
</evidence>
<dbReference type="AlphaFoldDB" id="A0A1H7QP45"/>
<dbReference type="STRING" id="1038014.SAMN04487910_2637"/>
<dbReference type="SUPFAM" id="SSF54593">
    <property type="entry name" value="Glyoxalase/Bleomycin resistance protein/Dihydroxybiphenyl dioxygenase"/>
    <property type="match status" value="1"/>
</dbReference>
<dbReference type="InterPro" id="IPR004360">
    <property type="entry name" value="Glyas_Fos-R_dOase_dom"/>
</dbReference>
<gene>
    <name evidence="2" type="ORF">SAMN04487910_2637</name>
</gene>
<dbReference type="PROSITE" id="PS51257">
    <property type="entry name" value="PROKAR_LIPOPROTEIN"/>
    <property type="match status" value="1"/>
</dbReference>
<evidence type="ECO:0000313" key="2">
    <source>
        <dbReference type="EMBL" id="SEL49780.1"/>
    </source>
</evidence>
<dbReference type="Gene3D" id="3.10.180.10">
    <property type="entry name" value="2,3-Dihydroxybiphenyl 1,2-Dioxygenase, domain 1"/>
    <property type="match status" value="1"/>
</dbReference>
<dbReference type="EMBL" id="FOAB01000004">
    <property type="protein sequence ID" value="SEL49780.1"/>
    <property type="molecule type" value="Genomic_DNA"/>
</dbReference>
<sequence length="138" mass="16527">MDTKFHLAFKVKDIESTIAFYHTILGCELGRQTEHWVDFDFFGHQLSAHMSDNMPELDYCGKVENLKVPIPHFGCILDDYVFRDIRNRLEEHRIDFIFKPQKRYQNEEGEQQTMFVLDHSKNPIEFKTFKDDQGVFKY</sequence>
<dbReference type="InterPro" id="IPR029068">
    <property type="entry name" value="Glyas_Bleomycin-R_OHBP_Dase"/>
</dbReference>
<feature type="domain" description="Glyoxalase/fosfomycin resistance/dioxygenase" evidence="1">
    <location>
        <begin position="6"/>
        <end position="126"/>
    </location>
</feature>
<protein>
    <recommendedName>
        <fullName evidence="1">Glyoxalase/fosfomycin resistance/dioxygenase domain-containing protein</fullName>
    </recommendedName>
</protein>
<dbReference type="Proteomes" id="UP000198521">
    <property type="component" value="Unassembled WGS sequence"/>
</dbReference>
<organism evidence="2 3">
    <name type="scientific">Aquimarina amphilecti</name>
    <dbReference type="NCBI Taxonomy" id="1038014"/>
    <lineage>
        <taxon>Bacteria</taxon>
        <taxon>Pseudomonadati</taxon>
        <taxon>Bacteroidota</taxon>
        <taxon>Flavobacteriia</taxon>
        <taxon>Flavobacteriales</taxon>
        <taxon>Flavobacteriaceae</taxon>
        <taxon>Aquimarina</taxon>
    </lineage>
</organism>
<reference evidence="2 3" key="1">
    <citation type="submission" date="2016-10" db="EMBL/GenBank/DDBJ databases">
        <authorList>
            <person name="de Groot N.N."/>
        </authorList>
    </citation>
    <scope>NUCLEOTIDE SEQUENCE [LARGE SCALE GENOMIC DNA]</scope>
    <source>
        <strain evidence="2 3">DSM 25232</strain>
    </source>
</reference>
<keyword evidence="3" id="KW-1185">Reference proteome</keyword>
<accession>A0A1H7QP45</accession>
<dbReference type="RefSeq" id="WP_091409161.1">
    <property type="nucleotide sequence ID" value="NZ_FOAB01000004.1"/>
</dbReference>